<name>A0A7X2PB83_9SPIO</name>
<evidence type="ECO:0000256" key="2">
    <source>
        <dbReference type="SAM" id="Phobius"/>
    </source>
</evidence>
<dbReference type="GO" id="GO:0003755">
    <property type="term" value="F:peptidyl-prolyl cis-trans isomerase activity"/>
    <property type="evidence" value="ECO:0007669"/>
    <property type="project" value="UniProtKB-KW"/>
</dbReference>
<accession>A0A7X2PB83</accession>
<keyword evidence="2" id="KW-1133">Transmembrane helix</keyword>
<evidence type="ECO:0000259" key="3">
    <source>
        <dbReference type="PROSITE" id="PS50198"/>
    </source>
</evidence>
<dbReference type="EMBL" id="VUNN01000003">
    <property type="protein sequence ID" value="MSU05669.1"/>
    <property type="molecule type" value="Genomic_DNA"/>
</dbReference>
<dbReference type="Pfam" id="PF13623">
    <property type="entry name" value="SurA_N_2"/>
    <property type="match status" value="1"/>
</dbReference>
<dbReference type="RefSeq" id="WP_154424569.1">
    <property type="nucleotide sequence ID" value="NZ_VUNN01000003.1"/>
</dbReference>
<dbReference type="SUPFAM" id="SSF54534">
    <property type="entry name" value="FKBP-like"/>
    <property type="match status" value="1"/>
</dbReference>
<reference evidence="4 5" key="1">
    <citation type="submission" date="2019-08" db="EMBL/GenBank/DDBJ databases">
        <title>In-depth cultivation of the pig gut microbiome towards novel bacterial diversity and tailored functional studies.</title>
        <authorList>
            <person name="Wylensek D."/>
            <person name="Hitch T.C.A."/>
            <person name="Clavel T."/>
        </authorList>
    </citation>
    <scope>NUCLEOTIDE SEQUENCE [LARGE SCALE GENOMIC DNA]</scope>
    <source>
        <strain evidence="4 5">NM-380-WT-3C1</strain>
    </source>
</reference>
<comment type="caution">
    <text evidence="4">The sequence shown here is derived from an EMBL/GenBank/DDBJ whole genome shotgun (WGS) entry which is preliminary data.</text>
</comment>
<feature type="transmembrane region" description="Helical" evidence="2">
    <location>
        <begin position="31"/>
        <end position="58"/>
    </location>
</feature>
<dbReference type="SUPFAM" id="SSF109998">
    <property type="entry name" value="Triger factor/SurA peptide-binding domain-like"/>
    <property type="match status" value="1"/>
</dbReference>
<keyword evidence="2" id="KW-0472">Membrane</keyword>
<keyword evidence="5" id="KW-1185">Reference proteome</keyword>
<protein>
    <recommendedName>
        <fullName evidence="3">PpiC domain-containing protein</fullName>
    </recommendedName>
</protein>
<evidence type="ECO:0000256" key="1">
    <source>
        <dbReference type="PROSITE-ProRule" id="PRU00278"/>
    </source>
</evidence>
<gene>
    <name evidence="4" type="ORF">FYJ80_02585</name>
</gene>
<dbReference type="InterPro" id="IPR046357">
    <property type="entry name" value="PPIase_dom_sf"/>
</dbReference>
<dbReference type="AlphaFoldDB" id="A0A7X2PB83"/>
<dbReference type="PROSITE" id="PS50198">
    <property type="entry name" value="PPIC_PPIASE_2"/>
    <property type="match status" value="1"/>
</dbReference>
<evidence type="ECO:0000313" key="4">
    <source>
        <dbReference type="EMBL" id="MSU05669.1"/>
    </source>
</evidence>
<feature type="domain" description="PpiC" evidence="3">
    <location>
        <begin position="232"/>
        <end position="326"/>
    </location>
</feature>
<keyword evidence="1" id="KW-0697">Rotamase</keyword>
<dbReference type="InterPro" id="IPR000297">
    <property type="entry name" value="PPIase_PpiC"/>
</dbReference>
<keyword evidence="2" id="KW-0812">Transmembrane</keyword>
<dbReference type="InterPro" id="IPR027304">
    <property type="entry name" value="Trigger_fact/SurA_dom_sf"/>
</dbReference>
<organism evidence="4 5">
    <name type="scientific">Bullifex porci</name>
    <dbReference type="NCBI Taxonomy" id="2606638"/>
    <lineage>
        <taxon>Bacteria</taxon>
        <taxon>Pseudomonadati</taxon>
        <taxon>Spirochaetota</taxon>
        <taxon>Spirochaetia</taxon>
        <taxon>Spirochaetales</taxon>
        <taxon>Spirochaetaceae</taxon>
        <taxon>Bullifex</taxon>
    </lineage>
</organism>
<sequence length="500" mass="54365">MADTEEKNLDFKKGAKSTGDKVAAKKSKKSLAWWAGVVILILISITFVLPATGIGAIFTEDSIVFGKYNGEKIEYKPGNYFGNQVSSIASQYETLDMSNIYSVWYQAYQSTVLQTALNQEAKKAGIQATEYAANQYLLDSGIYSNDEGAFDKEKYDSYTQAQRDSIYNNVYASIPSMTVANDYSTVRSSDKEKDFVATIAATGRTFEYVAFGSEYYPDEEAIAYLNANPQPFAKIGLSMITLSTEDAAKALMDEINAGTKTFADAANESIDSFKTQSGKVGDVFFYNLSSTLASEENANAIFATAVDSLAGPYYTSYGYSFFKVDSAPVMADATDSTTLAFVKNYIGNENPDLVTPYAEAAANEFYANPDFIYTDLDVYEVSSTPVNPNSSSFMSSFAYTDAAGLLSSASSDTAYVKSLYTGNTGDVLPPQKVGSYYIITKIGDESVSSSTKSSVPTFYDYIGSLSMQQDLQTAIFNNTAFEDDFVNTLFSKVLNLGGTN</sequence>
<dbReference type="Pfam" id="PF13145">
    <property type="entry name" value="Rotamase_2"/>
    <property type="match status" value="1"/>
</dbReference>
<proteinExistence type="predicted"/>
<keyword evidence="1" id="KW-0413">Isomerase</keyword>
<dbReference type="Proteomes" id="UP000460549">
    <property type="component" value="Unassembled WGS sequence"/>
</dbReference>
<dbReference type="Gene3D" id="3.10.50.40">
    <property type="match status" value="1"/>
</dbReference>
<evidence type="ECO:0000313" key="5">
    <source>
        <dbReference type="Proteomes" id="UP000460549"/>
    </source>
</evidence>